<feature type="region of interest" description="Disordered" evidence="7">
    <location>
        <begin position="728"/>
        <end position="898"/>
    </location>
</feature>
<feature type="region of interest" description="Disordered" evidence="7">
    <location>
        <begin position="1084"/>
        <end position="1103"/>
    </location>
</feature>
<feature type="compositionally biased region" description="Basic and acidic residues" evidence="7">
    <location>
        <begin position="947"/>
        <end position="958"/>
    </location>
</feature>
<evidence type="ECO:0000256" key="4">
    <source>
        <dbReference type="ARBA" id="ARBA00023054"/>
    </source>
</evidence>
<comment type="subcellular location">
    <subcellularLocation>
        <location evidence="1">Cytoplasm</location>
    </subcellularLocation>
</comment>
<dbReference type="PANTHER" id="PTHR15239">
    <property type="entry name" value="NUCLEAR EXPORT MEDIATOR FACTOR NEMF"/>
    <property type="match status" value="1"/>
</dbReference>
<feature type="compositionally biased region" description="Polar residues" evidence="7">
    <location>
        <begin position="857"/>
        <end position="871"/>
    </location>
</feature>
<evidence type="ECO:0000256" key="6">
    <source>
        <dbReference type="SAM" id="Coils"/>
    </source>
</evidence>
<feature type="compositionally biased region" description="Gly residues" evidence="7">
    <location>
        <begin position="1084"/>
        <end position="1097"/>
    </location>
</feature>
<evidence type="ECO:0000256" key="8">
    <source>
        <dbReference type="SAM" id="SignalP"/>
    </source>
</evidence>
<feature type="domain" description="NFACT RNA-binding" evidence="9">
    <location>
        <begin position="588"/>
        <end position="701"/>
    </location>
</feature>
<reference evidence="11 12" key="1">
    <citation type="journal article" date="2019" name="Mol. Biol. Evol.">
        <title>Blast fungal genomes show frequent chromosomal changes, gene gains and losses, and effector gene turnover.</title>
        <authorList>
            <person name="Gomez Luciano L.B."/>
            <person name="Jason Tsai I."/>
            <person name="Chuma I."/>
            <person name="Tosa Y."/>
            <person name="Chen Y.H."/>
            <person name="Li J.Y."/>
            <person name="Li M.Y."/>
            <person name="Jade Lu M.Y."/>
            <person name="Nakayashiki H."/>
            <person name="Li W.H."/>
        </authorList>
    </citation>
    <scope>NUCLEOTIDE SEQUENCE [LARGE SCALE GENOMIC DNA]</scope>
    <source>
        <strain evidence="11">MZ5-1-6</strain>
    </source>
</reference>
<evidence type="ECO:0000256" key="2">
    <source>
        <dbReference type="ARBA" id="ARBA00008318"/>
    </source>
</evidence>
<proteinExistence type="inferred from homology"/>
<dbReference type="InterPro" id="IPR008532">
    <property type="entry name" value="NFACT_RNA-bd"/>
</dbReference>
<name>A0A4P7NUJ0_PYROR</name>
<feature type="compositionally biased region" description="Basic and acidic residues" evidence="7">
    <location>
        <begin position="927"/>
        <end position="940"/>
    </location>
</feature>
<evidence type="ECO:0000256" key="5">
    <source>
        <dbReference type="ARBA" id="ARBA00070414"/>
    </source>
</evidence>
<protein>
    <recommendedName>
        <fullName evidence="5">Ribosome quality control complex subunit 2</fullName>
    </recommendedName>
</protein>
<evidence type="ECO:0000259" key="10">
    <source>
        <dbReference type="Pfam" id="PF11923"/>
    </source>
</evidence>
<dbReference type="AlphaFoldDB" id="A0A4P7NUJ0"/>
<dbReference type="Gene3D" id="2.30.310.10">
    <property type="entry name" value="ibrinogen binding protein from staphylococcus aureus domain"/>
    <property type="match status" value="1"/>
</dbReference>
<dbReference type="GO" id="GO:0043023">
    <property type="term" value="F:ribosomal large subunit binding"/>
    <property type="evidence" value="ECO:0007669"/>
    <property type="project" value="TreeGrafter"/>
</dbReference>
<dbReference type="PANTHER" id="PTHR15239:SF6">
    <property type="entry name" value="RIBOSOME QUALITY CONTROL COMPLEX SUBUNIT NEMF"/>
    <property type="match status" value="1"/>
</dbReference>
<keyword evidence="4 6" id="KW-0175">Coiled coil</keyword>
<dbReference type="FunFam" id="2.30.310.10:FF:000003">
    <property type="entry name" value="Zinc knuckle domain containing protein"/>
    <property type="match status" value="1"/>
</dbReference>
<feature type="compositionally biased region" description="Acidic residues" evidence="7">
    <location>
        <begin position="477"/>
        <end position="504"/>
    </location>
</feature>
<keyword evidence="8" id="KW-0732">Signal</keyword>
<feature type="domain" description="NFACT protein C-terminal" evidence="10">
    <location>
        <begin position="978"/>
        <end position="1080"/>
    </location>
</feature>
<feature type="compositionally biased region" description="Basic residues" evidence="7">
    <location>
        <begin position="877"/>
        <end position="892"/>
    </location>
</feature>
<evidence type="ECO:0000256" key="1">
    <source>
        <dbReference type="ARBA" id="ARBA00004496"/>
    </source>
</evidence>
<feature type="coiled-coil region" evidence="6">
    <location>
        <begin position="373"/>
        <end position="404"/>
    </location>
</feature>
<accession>A0A4P7NUJ0</accession>
<evidence type="ECO:0000313" key="11">
    <source>
        <dbReference type="EMBL" id="QBZ66072.1"/>
    </source>
</evidence>
<dbReference type="InterPro" id="IPR021846">
    <property type="entry name" value="NFACT-C"/>
</dbReference>
<feature type="signal peptide" evidence="8">
    <location>
        <begin position="1"/>
        <end position="25"/>
    </location>
</feature>
<dbReference type="Pfam" id="PF11923">
    <property type="entry name" value="NFACT-C"/>
    <property type="match status" value="1"/>
</dbReference>
<sequence length="1103" mass="120522">MKQRFSSVDCKACCLLLVLSSSSHCAGLSGEEKLTPRLAQAISQELHAQLPGLRLSNIYDLSSKILLLKFAKPEQKAQLIIDSGFRCHLTDFARTTAPAPSPFVARLRKFLKTRRLTSVSQIGTDRIIEFQFSDGQYRLFLEFFAGGNVILTDNELKILAILRNVKEGEGQEPQRIGLSYSLDNRQNYGGVPEFTKQRLRDALTKTAEKAANTSGATRKARKSGADLRRGLASTITELPPIVVDHAFRSSNFDAQAQAADILQNDDTFDALFEALEEARKTLAGITSAAQITGYIVAKTRDGAASVQNEDRVSEGALVKPFVPGSSKDLLYEDFQPFLPKQFSSDPTNVILEFEGFNKTVDEFYSSLEGQKLESRLTEREEAAKKKLDAAREEQAKRIEGLEESQLLNFRKAAAIEANVERVQEAMDAVIGLLENGMDWVDINKLVEREQKRNNPVAAIIKLPMDLANNTITLRIGEEEEDDSKDDVDAGYETDSTVSDDDDEADAKSQQPSKRELEVDIKLNLSPWSNAGEYYDQKRSAAEKREKTIAQSSLALKSATQKITRELQKGLKQEKPVIQPIRHQMWFEKYLWFVSSDGYLVLGGRDAQQNEMIYRRHLGRGDVYVHADLNGAPSVIIKNNPRTPEAPIPPSTLSQAGQLTVCASNAWDGKAAMGAYWVNADQVSKAAPTGEFLPAGSFMIKGKKNELPPATLVIGFGLLFRISEESKAKHAKQHRVYDPVETDPASAEASSTKPLEDDMPMQTADQESGSDDEGAEADDDANFTRANPLQSRDGGDGGDSDNEGEDAVVPTDTMARLDVTEGGAETPGSTDDTGAKLNGNGKSESIEEETGEQDSNHTDTATPALSTTGTSTPQQKKGQPKRGQRAKAKKIAQKYKDQTEEDRIAAETLLGATAGRLKREAEAKAKAEEAAALEAARERRREQHRRQQKEAAKHEEARAKQMMGEDDGDILGGSFDFGALETLVGTPLPGDEILEAIPICAPYAAMGKIKYKVKLQPGAQKKGKAIKEILEAWKNVSTKKGVMDEQAADTERMWPREIALIKSLKPEEAMNCVFAGKVKIMMTGGASGGGGGGGGRGGKGSKKR</sequence>
<comment type="similarity">
    <text evidence="2">Belongs to the NEMF family.</text>
</comment>
<feature type="compositionally biased region" description="Acidic residues" evidence="7">
    <location>
        <begin position="767"/>
        <end position="780"/>
    </location>
</feature>
<organism evidence="11 12">
    <name type="scientific">Pyricularia oryzae</name>
    <name type="common">Rice blast fungus</name>
    <name type="synonym">Magnaporthe oryzae</name>
    <dbReference type="NCBI Taxonomy" id="318829"/>
    <lineage>
        <taxon>Eukaryota</taxon>
        <taxon>Fungi</taxon>
        <taxon>Dikarya</taxon>
        <taxon>Ascomycota</taxon>
        <taxon>Pezizomycotina</taxon>
        <taxon>Sordariomycetes</taxon>
        <taxon>Sordariomycetidae</taxon>
        <taxon>Magnaporthales</taxon>
        <taxon>Pyriculariaceae</taxon>
        <taxon>Pyricularia</taxon>
    </lineage>
</organism>
<dbReference type="GO" id="GO:0000049">
    <property type="term" value="F:tRNA binding"/>
    <property type="evidence" value="ECO:0007669"/>
    <property type="project" value="TreeGrafter"/>
</dbReference>
<dbReference type="GO" id="GO:0072344">
    <property type="term" value="P:rescue of stalled ribosome"/>
    <property type="evidence" value="ECO:0007669"/>
    <property type="project" value="TreeGrafter"/>
</dbReference>
<dbReference type="GO" id="GO:1990112">
    <property type="term" value="C:RQC complex"/>
    <property type="evidence" value="ECO:0007669"/>
    <property type="project" value="TreeGrafter"/>
</dbReference>
<gene>
    <name evidence="11" type="ORF">PoMZ_13042</name>
</gene>
<dbReference type="GO" id="GO:1990116">
    <property type="term" value="P:ribosome-associated ubiquitin-dependent protein catabolic process"/>
    <property type="evidence" value="ECO:0007669"/>
    <property type="project" value="TreeGrafter"/>
</dbReference>
<dbReference type="Proteomes" id="UP000294847">
    <property type="component" value="Chromosome 7"/>
</dbReference>
<evidence type="ECO:0000259" key="9">
    <source>
        <dbReference type="Pfam" id="PF05670"/>
    </source>
</evidence>
<keyword evidence="3" id="KW-0963">Cytoplasm</keyword>
<evidence type="ECO:0000256" key="7">
    <source>
        <dbReference type="SAM" id="MobiDB-lite"/>
    </source>
</evidence>
<dbReference type="GO" id="GO:0005737">
    <property type="term" value="C:cytoplasm"/>
    <property type="evidence" value="ECO:0007669"/>
    <property type="project" value="UniProtKB-SubCell"/>
</dbReference>
<evidence type="ECO:0000313" key="12">
    <source>
        <dbReference type="Proteomes" id="UP000294847"/>
    </source>
</evidence>
<feature type="compositionally biased region" description="Acidic residues" evidence="7">
    <location>
        <begin position="795"/>
        <end position="805"/>
    </location>
</feature>
<evidence type="ECO:0000256" key="3">
    <source>
        <dbReference type="ARBA" id="ARBA00022490"/>
    </source>
</evidence>
<dbReference type="InterPro" id="IPR051608">
    <property type="entry name" value="RQC_Subunit_NEMF"/>
</dbReference>
<feature type="chain" id="PRO_5021026082" description="Ribosome quality control complex subunit 2" evidence="8">
    <location>
        <begin position="26"/>
        <end position="1103"/>
    </location>
</feature>
<dbReference type="Pfam" id="PF05670">
    <property type="entry name" value="NFACT-R_1"/>
    <property type="match status" value="1"/>
</dbReference>
<feature type="region of interest" description="Disordered" evidence="7">
    <location>
        <begin position="927"/>
        <end position="961"/>
    </location>
</feature>
<feature type="region of interest" description="Disordered" evidence="7">
    <location>
        <begin position="474"/>
        <end position="515"/>
    </location>
</feature>
<dbReference type="EMBL" id="CP034210">
    <property type="protein sequence ID" value="QBZ66072.1"/>
    <property type="molecule type" value="Genomic_DNA"/>
</dbReference>